<comment type="caution">
    <text evidence="1">The sequence shown here is derived from an EMBL/GenBank/DDBJ whole genome shotgun (WGS) entry which is preliminary data.</text>
</comment>
<dbReference type="Gene3D" id="3.40.50.1480">
    <property type="entry name" value="Adenosylhomocysteinase-like"/>
    <property type="match status" value="1"/>
</dbReference>
<dbReference type="InterPro" id="IPR042172">
    <property type="entry name" value="Adenosylhomocyst_ase-like_sf"/>
</dbReference>
<dbReference type="GO" id="GO:0004013">
    <property type="term" value="F:adenosylhomocysteinase activity"/>
    <property type="evidence" value="ECO:0007669"/>
    <property type="project" value="TreeGrafter"/>
</dbReference>
<dbReference type="Gene3D" id="3.40.50.720">
    <property type="entry name" value="NAD(P)-binding Rossmann-like Domain"/>
    <property type="match status" value="1"/>
</dbReference>
<dbReference type="EMBL" id="AUZY01007824">
    <property type="protein sequence ID" value="EQD48582.1"/>
    <property type="molecule type" value="Genomic_DNA"/>
</dbReference>
<accession>T0ZVF3</accession>
<dbReference type="Pfam" id="PF05221">
    <property type="entry name" value="AdoHcyase"/>
    <property type="match status" value="1"/>
</dbReference>
<gene>
    <name evidence="1" type="ORF">B1B_11998</name>
</gene>
<name>T0ZVF3_9ZZZZ</name>
<dbReference type="EC" id="3.3.1.1" evidence="1"/>
<evidence type="ECO:0000313" key="1">
    <source>
        <dbReference type="EMBL" id="EQD48582.1"/>
    </source>
</evidence>
<keyword evidence="1" id="KW-0378">Hydrolase</keyword>
<dbReference type="SUPFAM" id="SSF52283">
    <property type="entry name" value="Formate/glycerate dehydrogenase catalytic domain-like"/>
    <property type="match status" value="1"/>
</dbReference>
<dbReference type="GO" id="GO:0033353">
    <property type="term" value="P:S-adenosylmethionine cycle"/>
    <property type="evidence" value="ECO:0007669"/>
    <property type="project" value="TreeGrafter"/>
</dbReference>
<proteinExistence type="predicted"/>
<protein>
    <submittedName>
        <fullName evidence="1">S-adenosyl-L-homocysteine hydrolase</fullName>
        <ecNumber evidence="1">3.3.1.1</ecNumber>
    </submittedName>
</protein>
<reference evidence="1" key="1">
    <citation type="submission" date="2013-08" db="EMBL/GenBank/DDBJ databases">
        <authorList>
            <person name="Mendez C."/>
            <person name="Richter M."/>
            <person name="Ferrer M."/>
            <person name="Sanchez J."/>
        </authorList>
    </citation>
    <scope>NUCLEOTIDE SEQUENCE</scope>
</reference>
<dbReference type="GO" id="GO:0005829">
    <property type="term" value="C:cytosol"/>
    <property type="evidence" value="ECO:0007669"/>
    <property type="project" value="TreeGrafter"/>
</dbReference>
<reference evidence="1" key="2">
    <citation type="journal article" date="2014" name="ISME J.">
        <title>Microbial stratification in low pH oxic and suboxic macroscopic growths along an acid mine drainage.</title>
        <authorList>
            <person name="Mendez-Garcia C."/>
            <person name="Mesa V."/>
            <person name="Sprenger R.R."/>
            <person name="Richter M."/>
            <person name="Diez M.S."/>
            <person name="Solano J."/>
            <person name="Bargiela R."/>
            <person name="Golyshina O.V."/>
            <person name="Manteca A."/>
            <person name="Ramos J.L."/>
            <person name="Gallego J.R."/>
            <person name="Llorente I."/>
            <person name="Martins Dos Santos V.A."/>
            <person name="Jensen O.N."/>
            <person name="Pelaez A.I."/>
            <person name="Sanchez J."/>
            <person name="Ferrer M."/>
        </authorList>
    </citation>
    <scope>NUCLEOTIDE SEQUENCE</scope>
</reference>
<dbReference type="PANTHER" id="PTHR23420">
    <property type="entry name" value="ADENOSYLHOMOCYSTEINASE"/>
    <property type="match status" value="1"/>
</dbReference>
<feature type="non-terminal residue" evidence="1">
    <location>
        <position position="1"/>
    </location>
</feature>
<dbReference type="PANTHER" id="PTHR23420:SF0">
    <property type="entry name" value="ADENOSYLHOMOCYSTEINASE"/>
    <property type="match status" value="1"/>
</dbReference>
<organism evidence="1">
    <name type="scientific">mine drainage metagenome</name>
    <dbReference type="NCBI Taxonomy" id="410659"/>
    <lineage>
        <taxon>unclassified sequences</taxon>
        <taxon>metagenomes</taxon>
        <taxon>ecological metagenomes</taxon>
    </lineage>
</organism>
<sequence length="91" mass="10224">RRLFLLAEGRIVNLGAAEGHPSEVMDLSFCNQALSSLYLIENKGTLENKVYKIPDEIDRRIASIKLKAIGIGIDSLNSRQRDYLSQWDFGA</sequence>
<dbReference type="AlphaFoldDB" id="T0ZVF3"/>
<dbReference type="InterPro" id="IPR000043">
    <property type="entry name" value="Adenosylhomocysteinase-like"/>
</dbReference>